<comment type="caution">
    <text evidence="6">The sequence shown here is derived from an EMBL/GenBank/DDBJ whole genome shotgun (WGS) entry which is preliminary data.</text>
</comment>
<dbReference type="Pfam" id="PF00370">
    <property type="entry name" value="FGGY_N"/>
    <property type="match status" value="1"/>
</dbReference>
<comment type="similarity">
    <text evidence="1">Belongs to the FGGY kinase family.</text>
</comment>
<feature type="domain" description="Carbohydrate kinase FGGY C-terminal" evidence="5">
    <location>
        <begin position="289"/>
        <end position="467"/>
    </location>
</feature>
<dbReference type="InterPro" id="IPR000577">
    <property type="entry name" value="Carb_kinase_FGGY"/>
</dbReference>
<feature type="domain" description="Carbohydrate kinase FGGY N-terminal" evidence="4">
    <location>
        <begin position="128"/>
        <end position="279"/>
    </location>
</feature>
<evidence type="ECO:0000259" key="4">
    <source>
        <dbReference type="Pfam" id="PF00370"/>
    </source>
</evidence>
<evidence type="ECO:0000256" key="2">
    <source>
        <dbReference type="ARBA" id="ARBA00022679"/>
    </source>
</evidence>
<organism evidence="6 7">
    <name type="scientific">Luteolibacter algae</name>
    <dbReference type="NCBI Taxonomy" id="454151"/>
    <lineage>
        <taxon>Bacteria</taxon>
        <taxon>Pseudomonadati</taxon>
        <taxon>Verrucomicrobiota</taxon>
        <taxon>Verrucomicrobiia</taxon>
        <taxon>Verrucomicrobiales</taxon>
        <taxon>Verrucomicrobiaceae</taxon>
        <taxon>Luteolibacter</taxon>
    </lineage>
</organism>
<keyword evidence="3" id="KW-0418">Kinase</keyword>
<dbReference type="InterPro" id="IPR043129">
    <property type="entry name" value="ATPase_NBD"/>
</dbReference>
<dbReference type="GO" id="GO:0004856">
    <property type="term" value="F:D-xylulokinase activity"/>
    <property type="evidence" value="ECO:0007669"/>
    <property type="project" value="UniProtKB-EC"/>
</dbReference>
<dbReference type="EC" id="2.7.1.17" evidence="6"/>
<dbReference type="RefSeq" id="WP_386817998.1">
    <property type="nucleotide sequence ID" value="NZ_JBHUIT010000002.1"/>
</dbReference>
<evidence type="ECO:0000259" key="5">
    <source>
        <dbReference type="Pfam" id="PF02782"/>
    </source>
</evidence>
<dbReference type="Proteomes" id="UP001597375">
    <property type="component" value="Unassembled WGS sequence"/>
</dbReference>
<protein>
    <submittedName>
        <fullName evidence="6">Xylulokinase</fullName>
        <ecNumber evidence="6">2.7.1.17</ecNumber>
    </submittedName>
</protein>
<sequence>MYLGLDSSTQSLSAMVIDPSTGRVVASSSINFGKDLPQYKAPSGFIPGGEDGVVHADPMMWLDALDSLFSSLSEITDLSSIERIAGSGQQHGSVYLGENFDEVLESLAKGKSLPEQIAPALVRQTSPIWMDTSTHEECAEISAQVGGAAEVCVLSGSVAIERFTGPQIRRFYKKNPDSYKKTRRIHLVSSFIASVLAGKSMPIDYGDGAGMNLLNLGDLKWDEKLLEATAPDLAEKLPGVGSCLVAGGRISSYFTEKYGFSPDCEVCPFTGDNPASLVGMGATTPGQVVISLGTSDTFFAAMPTPKTDPQGFGHVFGNPAGGFMSLICFRNGSLAREALRDELGVDWSAFDKDALVETLSSAGKNITLPFYGAEITPRFDFEEPVIDFSERPDAALRIRSLVEGQFLNMKLHSAWMGVETGRVRLTGGAAMNDGIAQLVADVFQVPVERFEVTNSAALGAALIAAASAGHDLPELQKSFCKASPDSLLQPNKELSGKYSTALENFEKLLRNFTQA</sequence>
<dbReference type="InterPro" id="IPR042024">
    <property type="entry name" value="D-XK_euk"/>
</dbReference>
<proteinExistence type="inferred from homology"/>
<dbReference type="Pfam" id="PF02782">
    <property type="entry name" value="FGGY_C"/>
    <property type="match status" value="1"/>
</dbReference>
<evidence type="ECO:0000313" key="6">
    <source>
        <dbReference type="EMBL" id="MFD2255338.1"/>
    </source>
</evidence>
<dbReference type="PANTHER" id="PTHR10196:SF57">
    <property type="entry name" value="XYLULOSE KINASE"/>
    <property type="match status" value="1"/>
</dbReference>
<dbReference type="PIRSF" id="PIRSF000538">
    <property type="entry name" value="GlpK"/>
    <property type="match status" value="1"/>
</dbReference>
<dbReference type="SUPFAM" id="SSF53067">
    <property type="entry name" value="Actin-like ATPase domain"/>
    <property type="match status" value="2"/>
</dbReference>
<dbReference type="InterPro" id="IPR018484">
    <property type="entry name" value="FGGY_N"/>
</dbReference>
<dbReference type="Gene3D" id="3.30.420.40">
    <property type="match status" value="2"/>
</dbReference>
<dbReference type="PANTHER" id="PTHR10196">
    <property type="entry name" value="SUGAR KINASE"/>
    <property type="match status" value="1"/>
</dbReference>
<gene>
    <name evidence="6" type="ORF">ACFSSA_01500</name>
</gene>
<evidence type="ECO:0000256" key="3">
    <source>
        <dbReference type="ARBA" id="ARBA00022777"/>
    </source>
</evidence>
<evidence type="ECO:0000313" key="7">
    <source>
        <dbReference type="Proteomes" id="UP001597375"/>
    </source>
</evidence>
<reference evidence="7" key="1">
    <citation type="journal article" date="2019" name="Int. J. Syst. Evol. Microbiol.">
        <title>The Global Catalogue of Microorganisms (GCM) 10K type strain sequencing project: providing services to taxonomists for standard genome sequencing and annotation.</title>
        <authorList>
            <consortium name="The Broad Institute Genomics Platform"/>
            <consortium name="The Broad Institute Genome Sequencing Center for Infectious Disease"/>
            <person name="Wu L."/>
            <person name="Ma J."/>
        </authorList>
    </citation>
    <scope>NUCLEOTIDE SEQUENCE [LARGE SCALE GENOMIC DNA]</scope>
    <source>
        <strain evidence="7">CGMCC 4.7106</strain>
    </source>
</reference>
<dbReference type="EMBL" id="JBHUIT010000002">
    <property type="protein sequence ID" value="MFD2255338.1"/>
    <property type="molecule type" value="Genomic_DNA"/>
</dbReference>
<keyword evidence="2 6" id="KW-0808">Transferase</keyword>
<dbReference type="InterPro" id="IPR018485">
    <property type="entry name" value="FGGY_C"/>
</dbReference>
<evidence type="ECO:0000256" key="1">
    <source>
        <dbReference type="ARBA" id="ARBA00009156"/>
    </source>
</evidence>
<name>A0ABW5D2Q9_9BACT</name>
<accession>A0ABW5D2Q9</accession>
<keyword evidence="7" id="KW-1185">Reference proteome</keyword>
<dbReference type="CDD" id="cd07776">
    <property type="entry name" value="ASKHA_NBD_FGGY_SpXK-like"/>
    <property type="match status" value="1"/>
</dbReference>